<comment type="similarity">
    <text evidence="7">Belongs to the binding-protein-dependent transport system permease family.</text>
</comment>
<keyword evidence="11" id="KW-1185">Reference proteome</keyword>
<evidence type="ECO:0000256" key="5">
    <source>
        <dbReference type="ARBA" id="ARBA00022989"/>
    </source>
</evidence>
<evidence type="ECO:0000256" key="7">
    <source>
        <dbReference type="RuleBase" id="RU363032"/>
    </source>
</evidence>
<dbReference type="EMBL" id="JBHMDM010000001">
    <property type="protein sequence ID" value="MFB9375882.1"/>
    <property type="molecule type" value="Genomic_DNA"/>
</dbReference>
<proteinExistence type="inferred from homology"/>
<dbReference type="CDD" id="cd06261">
    <property type="entry name" value="TM_PBP2"/>
    <property type="match status" value="1"/>
</dbReference>
<dbReference type="Pfam" id="PF00528">
    <property type="entry name" value="BPD_transp_1"/>
    <property type="match status" value="1"/>
</dbReference>
<dbReference type="PANTHER" id="PTHR32243:SF18">
    <property type="entry name" value="INNER MEMBRANE ABC TRANSPORTER PERMEASE PROTEIN YCJP"/>
    <property type="match status" value="1"/>
</dbReference>
<feature type="domain" description="ABC transmembrane type-1" evidence="9">
    <location>
        <begin position="87"/>
        <end position="279"/>
    </location>
</feature>
<keyword evidence="6 7" id="KW-0472">Membrane</keyword>
<organism evidence="10 11">
    <name type="scientific">Kineococcus gynurae</name>
    <dbReference type="NCBI Taxonomy" id="452979"/>
    <lineage>
        <taxon>Bacteria</taxon>
        <taxon>Bacillati</taxon>
        <taxon>Actinomycetota</taxon>
        <taxon>Actinomycetes</taxon>
        <taxon>Kineosporiales</taxon>
        <taxon>Kineosporiaceae</taxon>
        <taxon>Kineococcus</taxon>
    </lineage>
</organism>
<gene>
    <name evidence="10" type="ORF">ACFFVI_02765</name>
</gene>
<feature type="transmembrane region" description="Helical" evidence="7">
    <location>
        <begin position="258"/>
        <end position="279"/>
    </location>
</feature>
<dbReference type="InterPro" id="IPR000515">
    <property type="entry name" value="MetI-like"/>
</dbReference>
<evidence type="ECO:0000256" key="6">
    <source>
        <dbReference type="ARBA" id="ARBA00023136"/>
    </source>
</evidence>
<accession>A0ABV5LPA9</accession>
<evidence type="ECO:0000313" key="11">
    <source>
        <dbReference type="Proteomes" id="UP001589748"/>
    </source>
</evidence>
<dbReference type="PANTHER" id="PTHR32243">
    <property type="entry name" value="MALTOSE TRANSPORT SYSTEM PERMEASE-RELATED"/>
    <property type="match status" value="1"/>
</dbReference>
<evidence type="ECO:0000313" key="10">
    <source>
        <dbReference type="EMBL" id="MFB9375882.1"/>
    </source>
</evidence>
<name>A0ABV5LPA9_9ACTN</name>
<keyword evidence="2 7" id="KW-0813">Transport</keyword>
<feature type="transmembrane region" description="Helical" evidence="7">
    <location>
        <begin position="123"/>
        <end position="144"/>
    </location>
</feature>
<comment type="subcellular location">
    <subcellularLocation>
        <location evidence="1 7">Cell membrane</location>
        <topology evidence="1 7">Multi-pass membrane protein</topology>
    </subcellularLocation>
</comment>
<dbReference type="SUPFAM" id="SSF161098">
    <property type="entry name" value="MetI-like"/>
    <property type="match status" value="1"/>
</dbReference>
<dbReference type="InterPro" id="IPR050901">
    <property type="entry name" value="BP-dep_ABC_trans_perm"/>
</dbReference>
<reference evidence="10 11" key="1">
    <citation type="submission" date="2024-09" db="EMBL/GenBank/DDBJ databases">
        <authorList>
            <person name="Sun Q."/>
            <person name="Mori K."/>
        </authorList>
    </citation>
    <scope>NUCLEOTIDE SEQUENCE [LARGE SCALE GENOMIC DNA]</scope>
    <source>
        <strain evidence="10 11">TISTR 1856</strain>
    </source>
</reference>
<protein>
    <submittedName>
        <fullName evidence="10">Carbohydrate ABC transporter permease</fullName>
    </submittedName>
</protein>
<evidence type="ECO:0000256" key="8">
    <source>
        <dbReference type="SAM" id="MobiDB-lite"/>
    </source>
</evidence>
<dbReference type="PROSITE" id="PS50928">
    <property type="entry name" value="ABC_TM1"/>
    <property type="match status" value="1"/>
</dbReference>
<keyword evidence="3" id="KW-1003">Cell membrane</keyword>
<evidence type="ECO:0000256" key="3">
    <source>
        <dbReference type="ARBA" id="ARBA00022475"/>
    </source>
</evidence>
<evidence type="ECO:0000256" key="2">
    <source>
        <dbReference type="ARBA" id="ARBA00022448"/>
    </source>
</evidence>
<feature type="region of interest" description="Disordered" evidence="8">
    <location>
        <begin position="1"/>
        <end position="25"/>
    </location>
</feature>
<sequence length="293" mass="30943">MRGTDVDTPSRPARRSRSAPRTVRREPRGFGRTVVGVAILAVMLFPLYWMLNVSLQPAGAAVATPWFPVDLSLDGYATAIREQSGNLGTSLVVGLGSVVVSLVIATPAAYAMARFRLGRWVEVLLFGVLITQMVPGIVVANALYSAYSDLGLLNTVGGLILADSALGVPFSILVMRAFMRGIPGSVVEAAYVDGAGPVRAFVSVVLPMSRNALVTAGLFSFLFAWGDFLFALTLTTTETVRPITLGLYTYIGSFVNDWSPIMATAVLSSLPAIVLLVVAQRYVAAGVTGGAVK</sequence>
<evidence type="ECO:0000256" key="4">
    <source>
        <dbReference type="ARBA" id="ARBA00022692"/>
    </source>
</evidence>
<feature type="transmembrane region" description="Helical" evidence="7">
    <location>
        <begin position="156"/>
        <end position="175"/>
    </location>
</feature>
<dbReference type="Proteomes" id="UP001589748">
    <property type="component" value="Unassembled WGS sequence"/>
</dbReference>
<dbReference type="Gene3D" id="1.10.3720.10">
    <property type="entry name" value="MetI-like"/>
    <property type="match status" value="1"/>
</dbReference>
<keyword evidence="4 7" id="KW-0812">Transmembrane</keyword>
<evidence type="ECO:0000259" key="9">
    <source>
        <dbReference type="PROSITE" id="PS50928"/>
    </source>
</evidence>
<dbReference type="InterPro" id="IPR035906">
    <property type="entry name" value="MetI-like_sf"/>
</dbReference>
<keyword evidence="5 7" id="KW-1133">Transmembrane helix</keyword>
<dbReference type="RefSeq" id="WP_380139761.1">
    <property type="nucleotide sequence ID" value="NZ_JBHLUI010000012.1"/>
</dbReference>
<comment type="caution">
    <text evidence="10">The sequence shown here is derived from an EMBL/GenBank/DDBJ whole genome shotgun (WGS) entry which is preliminary data.</text>
</comment>
<evidence type="ECO:0000256" key="1">
    <source>
        <dbReference type="ARBA" id="ARBA00004651"/>
    </source>
</evidence>
<feature type="transmembrane region" description="Helical" evidence="7">
    <location>
        <begin position="91"/>
        <end position="111"/>
    </location>
</feature>
<feature type="transmembrane region" description="Helical" evidence="7">
    <location>
        <begin position="30"/>
        <end position="51"/>
    </location>
</feature>
<feature type="transmembrane region" description="Helical" evidence="7">
    <location>
        <begin position="212"/>
        <end position="232"/>
    </location>
</feature>